<protein>
    <submittedName>
        <fullName evidence="1">Uncharacterized protein</fullName>
    </submittedName>
</protein>
<name>U2KH80_9FIRM</name>
<dbReference type="HOGENOM" id="CLU_3296001_0_0_9"/>
<dbReference type="STRING" id="411473.RUMCAL_02564"/>
<reference evidence="1 2" key="1">
    <citation type="submission" date="2013-07" db="EMBL/GenBank/DDBJ databases">
        <authorList>
            <person name="Weinstock G."/>
            <person name="Sodergren E."/>
            <person name="Wylie T."/>
            <person name="Fulton L."/>
            <person name="Fulton R."/>
            <person name="Fronick C."/>
            <person name="O'Laughlin M."/>
            <person name="Godfrey J."/>
            <person name="Miner T."/>
            <person name="Herter B."/>
            <person name="Appelbaum E."/>
            <person name="Cordes M."/>
            <person name="Lek S."/>
            <person name="Wollam A."/>
            <person name="Pepin K.H."/>
            <person name="Palsikar V.B."/>
            <person name="Mitreva M."/>
            <person name="Wilson R.K."/>
        </authorList>
    </citation>
    <scope>NUCLEOTIDE SEQUENCE [LARGE SCALE GENOMIC DNA]</scope>
    <source>
        <strain evidence="1 2">ATCC 27760</strain>
    </source>
</reference>
<organism evidence="1 2">
    <name type="scientific">Ruminococcus callidus ATCC 27760</name>
    <dbReference type="NCBI Taxonomy" id="411473"/>
    <lineage>
        <taxon>Bacteria</taxon>
        <taxon>Bacillati</taxon>
        <taxon>Bacillota</taxon>
        <taxon>Clostridia</taxon>
        <taxon>Eubacteriales</taxon>
        <taxon>Oscillospiraceae</taxon>
        <taxon>Ruminococcus</taxon>
    </lineage>
</organism>
<dbReference type="EMBL" id="AWVF01000310">
    <property type="protein sequence ID" value="ERJ91455.1"/>
    <property type="molecule type" value="Genomic_DNA"/>
</dbReference>
<evidence type="ECO:0000313" key="1">
    <source>
        <dbReference type="EMBL" id="ERJ91455.1"/>
    </source>
</evidence>
<dbReference type="AlphaFoldDB" id="U2KH80"/>
<sequence length="40" mass="4811">MQIAFYETSPDFTFGFYSISTKRKKYPQKILPYSEKWGII</sequence>
<accession>U2KH80</accession>
<evidence type="ECO:0000313" key="2">
    <source>
        <dbReference type="Proteomes" id="UP000016662"/>
    </source>
</evidence>
<proteinExistence type="predicted"/>
<comment type="caution">
    <text evidence="1">The sequence shown here is derived from an EMBL/GenBank/DDBJ whole genome shotgun (WGS) entry which is preliminary data.</text>
</comment>
<dbReference type="Proteomes" id="UP000016662">
    <property type="component" value="Unassembled WGS sequence"/>
</dbReference>
<gene>
    <name evidence="1" type="ORF">RUMCAL_02564</name>
</gene>
<keyword evidence="2" id="KW-1185">Reference proteome</keyword>